<dbReference type="InterPro" id="IPR000276">
    <property type="entry name" value="GPCR_Rhodpsn"/>
</dbReference>
<keyword evidence="8" id="KW-1185">Reference proteome</keyword>
<dbReference type="GO" id="GO:0004930">
    <property type="term" value="F:G protein-coupled receptor activity"/>
    <property type="evidence" value="ECO:0007669"/>
    <property type="project" value="InterPro"/>
</dbReference>
<comment type="caution">
    <text evidence="7">The sequence shown here is derived from an EMBL/GenBank/DDBJ whole genome shotgun (WGS) entry which is preliminary data.</text>
</comment>
<dbReference type="GO" id="GO:0004984">
    <property type="term" value="F:olfactory receptor activity"/>
    <property type="evidence" value="ECO:0007669"/>
    <property type="project" value="TreeGrafter"/>
</dbReference>
<evidence type="ECO:0000256" key="5">
    <source>
        <dbReference type="SAM" id="Phobius"/>
    </source>
</evidence>
<feature type="transmembrane region" description="Helical" evidence="5">
    <location>
        <begin position="177"/>
        <end position="198"/>
    </location>
</feature>
<dbReference type="PROSITE" id="PS50262">
    <property type="entry name" value="G_PROTEIN_RECEP_F1_2"/>
    <property type="match status" value="1"/>
</dbReference>
<evidence type="ECO:0000256" key="2">
    <source>
        <dbReference type="ARBA" id="ARBA00022692"/>
    </source>
</evidence>
<dbReference type="PANTHER" id="PTHR26451">
    <property type="entry name" value="G_PROTEIN_RECEP_F1_2 DOMAIN-CONTAINING PROTEIN"/>
    <property type="match status" value="1"/>
</dbReference>
<dbReference type="Gene3D" id="1.20.1070.10">
    <property type="entry name" value="Rhodopsin 7-helix transmembrane proteins"/>
    <property type="match status" value="1"/>
</dbReference>
<feature type="transmembrane region" description="Helical" evidence="5">
    <location>
        <begin position="205"/>
        <end position="224"/>
    </location>
</feature>
<proteinExistence type="predicted"/>
<dbReference type="CDD" id="cd00637">
    <property type="entry name" value="7tm_classA_rhodopsin-like"/>
    <property type="match status" value="1"/>
</dbReference>
<dbReference type="Pfam" id="PF00001">
    <property type="entry name" value="7tm_1"/>
    <property type="match status" value="1"/>
</dbReference>
<feature type="transmembrane region" description="Helical" evidence="5">
    <location>
        <begin position="133"/>
        <end position="157"/>
    </location>
</feature>
<evidence type="ECO:0000256" key="3">
    <source>
        <dbReference type="ARBA" id="ARBA00022989"/>
    </source>
</evidence>
<sequence length="363" mass="40149">MGAEGLVPSLLCTFGSWYNSSGQAQRHHQMASRSNSSQSVMELFAREWRVFLPPRQQTGALQVCPVLGFLAVVLVVPPILTKVFSSPLLRQETRYLLLGNTLLSDLLFMFIYLLSTCFNAAGVATSEWSCATLLFLLGIFYSAGLLSAMAMVLDTSLAVLAPLRYLALWPVSRTRRAIVAVWAASVVFPAGTVAGFLWHHSADPCASQVCSLPVLLVLTVGYSVPMRASMLLTVAGVLLVLLLVLFGYVFLCCRTRRSGVWRGERASRARGTFFIHYFHLLLSICPMLVLAVELLLYARPSRSVELRAHLLASLVLCNVLLVLPKALAPYLYGLRYRDLDLCRTLLTFYRLKRPATVTPLTKS</sequence>
<evidence type="ECO:0000313" key="8">
    <source>
        <dbReference type="Proteomes" id="UP001044222"/>
    </source>
</evidence>
<feature type="transmembrane region" description="Helical" evidence="5">
    <location>
        <begin position="230"/>
        <end position="253"/>
    </location>
</feature>
<dbReference type="InterPro" id="IPR017452">
    <property type="entry name" value="GPCR_Rhodpsn_7TM"/>
</dbReference>
<accession>A0A9D3MEL4</accession>
<feature type="domain" description="G-protein coupled receptors family 1 profile" evidence="6">
    <location>
        <begin position="68"/>
        <end position="332"/>
    </location>
</feature>
<feature type="transmembrane region" description="Helical" evidence="5">
    <location>
        <begin position="310"/>
        <end position="333"/>
    </location>
</feature>
<gene>
    <name evidence="7" type="ORF">ANANG_G00127450</name>
</gene>
<evidence type="ECO:0000256" key="1">
    <source>
        <dbReference type="ARBA" id="ARBA00004370"/>
    </source>
</evidence>
<evidence type="ECO:0000313" key="7">
    <source>
        <dbReference type="EMBL" id="KAG5847561.1"/>
    </source>
</evidence>
<protein>
    <recommendedName>
        <fullName evidence="6">G-protein coupled receptors family 1 profile domain-containing protein</fullName>
    </recommendedName>
</protein>
<feature type="transmembrane region" description="Helical" evidence="5">
    <location>
        <begin position="100"/>
        <end position="121"/>
    </location>
</feature>
<dbReference type="SUPFAM" id="SSF81321">
    <property type="entry name" value="Family A G protein-coupled receptor-like"/>
    <property type="match status" value="1"/>
</dbReference>
<dbReference type="InterPro" id="IPR052921">
    <property type="entry name" value="GPCR1_Superfamily_Member"/>
</dbReference>
<keyword evidence="3 5" id="KW-1133">Transmembrane helix</keyword>
<feature type="transmembrane region" description="Helical" evidence="5">
    <location>
        <begin position="59"/>
        <end position="80"/>
    </location>
</feature>
<keyword evidence="2 5" id="KW-0812">Transmembrane</keyword>
<dbReference type="EMBL" id="JAFIRN010000006">
    <property type="protein sequence ID" value="KAG5847561.1"/>
    <property type="molecule type" value="Genomic_DNA"/>
</dbReference>
<dbReference type="Proteomes" id="UP001044222">
    <property type="component" value="Chromosome 6"/>
</dbReference>
<comment type="subcellular location">
    <subcellularLocation>
        <location evidence="1">Membrane</location>
    </subcellularLocation>
</comment>
<organism evidence="7 8">
    <name type="scientific">Anguilla anguilla</name>
    <name type="common">European freshwater eel</name>
    <name type="synonym">Muraena anguilla</name>
    <dbReference type="NCBI Taxonomy" id="7936"/>
    <lineage>
        <taxon>Eukaryota</taxon>
        <taxon>Metazoa</taxon>
        <taxon>Chordata</taxon>
        <taxon>Craniata</taxon>
        <taxon>Vertebrata</taxon>
        <taxon>Euteleostomi</taxon>
        <taxon>Actinopterygii</taxon>
        <taxon>Neopterygii</taxon>
        <taxon>Teleostei</taxon>
        <taxon>Anguilliformes</taxon>
        <taxon>Anguillidae</taxon>
        <taxon>Anguilla</taxon>
    </lineage>
</organism>
<dbReference type="AlphaFoldDB" id="A0A9D3MEL4"/>
<name>A0A9D3MEL4_ANGAN</name>
<evidence type="ECO:0000259" key="6">
    <source>
        <dbReference type="PROSITE" id="PS50262"/>
    </source>
</evidence>
<dbReference type="GO" id="GO:0005549">
    <property type="term" value="F:odorant binding"/>
    <property type="evidence" value="ECO:0007669"/>
    <property type="project" value="TreeGrafter"/>
</dbReference>
<reference evidence="7" key="1">
    <citation type="submission" date="2021-01" db="EMBL/GenBank/DDBJ databases">
        <title>A chromosome-scale assembly of European eel, Anguilla anguilla.</title>
        <authorList>
            <person name="Henkel C."/>
            <person name="Jong-Raadsen S.A."/>
            <person name="Dufour S."/>
            <person name="Weltzien F.-A."/>
            <person name="Palstra A.P."/>
            <person name="Pelster B."/>
            <person name="Spaink H.P."/>
            <person name="Van Den Thillart G.E."/>
            <person name="Jansen H."/>
            <person name="Zahm M."/>
            <person name="Klopp C."/>
            <person name="Cedric C."/>
            <person name="Louis A."/>
            <person name="Berthelot C."/>
            <person name="Parey E."/>
            <person name="Roest Crollius H."/>
            <person name="Montfort J."/>
            <person name="Robinson-Rechavi M."/>
            <person name="Bucao C."/>
            <person name="Bouchez O."/>
            <person name="Gislard M."/>
            <person name="Lluch J."/>
            <person name="Milhes M."/>
            <person name="Lampietro C."/>
            <person name="Lopez Roques C."/>
            <person name="Donnadieu C."/>
            <person name="Braasch I."/>
            <person name="Desvignes T."/>
            <person name="Postlethwait J."/>
            <person name="Bobe J."/>
            <person name="Guiguen Y."/>
            <person name="Dirks R."/>
        </authorList>
    </citation>
    <scope>NUCLEOTIDE SEQUENCE</scope>
    <source>
        <strain evidence="7">Tag_6206</strain>
        <tissue evidence="7">Liver</tissue>
    </source>
</reference>
<evidence type="ECO:0000256" key="4">
    <source>
        <dbReference type="ARBA" id="ARBA00023136"/>
    </source>
</evidence>
<dbReference type="GO" id="GO:0016020">
    <property type="term" value="C:membrane"/>
    <property type="evidence" value="ECO:0007669"/>
    <property type="project" value="UniProtKB-SubCell"/>
</dbReference>
<feature type="transmembrane region" description="Helical" evidence="5">
    <location>
        <begin position="274"/>
        <end position="298"/>
    </location>
</feature>
<dbReference type="PANTHER" id="PTHR26451:SF928">
    <property type="entry name" value="G-PROTEIN COUPLED RECEPTOR 148-RELATED"/>
    <property type="match status" value="1"/>
</dbReference>
<keyword evidence="4 5" id="KW-0472">Membrane</keyword>